<proteinExistence type="predicted"/>
<organism evidence="3">
    <name type="scientific">Haemonchus placei</name>
    <name type="common">Barber's pole worm</name>
    <dbReference type="NCBI Taxonomy" id="6290"/>
    <lineage>
        <taxon>Eukaryota</taxon>
        <taxon>Metazoa</taxon>
        <taxon>Ecdysozoa</taxon>
        <taxon>Nematoda</taxon>
        <taxon>Chromadorea</taxon>
        <taxon>Rhabditida</taxon>
        <taxon>Rhabditina</taxon>
        <taxon>Rhabditomorpha</taxon>
        <taxon>Strongyloidea</taxon>
        <taxon>Trichostrongylidae</taxon>
        <taxon>Haemonchus</taxon>
    </lineage>
</organism>
<dbReference type="AlphaFoldDB" id="A0A0N4WCG5"/>
<evidence type="ECO:0000313" key="2">
    <source>
        <dbReference type="Proteomes" id="UP000268014"/>
    </source>
</evidence>
<protein>
    <submittedName>
        <fullName evidence="3">Transposase</fullName>
    </submittedName>
</protein>
<accession>A0A0N4WCG5</accession>
<dbReference type="WBParaSite" id="HPLM_0000820701-mRNA-1">
    <property type="protein sequence ID" value="HPLM_0000820701-mRNA-1"/>
    <property type="gene ID" value="HPLM_0000820701"/>
</dbReference>
<dbReference type="EMBL" id="UZAF01016807">
    <property type="protein sequence ID" value="VDO34166.1"/>
    <property type="molecule type" value="Genomic_DNA"/>
</dbReference>
<dbReference type="Proteomes" id="UP000268014">
    <property type="component" value="Unassembled WGS sequence"/>
</dbReference>
<name>A0A0N4WCG5_HAEPC</name>
<gene>
    <name evidence="1" type="ORF">HPLM_LOCUS8199</name>
</gene>
<reference evidence="3" key="1">
    <citation type="submission" date="2017-02" db="UniProtKB">
        <authorList>
            <consortium name="WormBaseParasite"/>
        </authorList>
    </citation>
    <scope>IDENTIFICATION</scope>
</reference>
<sequence length="68" mass="7495">MRKSSLRSMKSKARRYACLKADEISTGRTVWVFGKEDHGTLLPLVGRTKVGASKGVGRYRRGLPAAQC</sequence>
<evidence type="ECO:0000313" key="1">
    <source>
        <dbReference type="EMBL" id="VDO34166.1"/>
    </source>
</evidence>
<keyword evidence="2" id="KW-1185">Reference proteome</keyword>
<evidence type="ECO:0000313" key="3">
    <source>
        <dbReference type="WBParaSite" id="HPLM_0000820701-mRNA-1"/>
    </source>
</evidence>
<reference evidence="1 2" key="2">
    <citation type="submission" date="2018-11" db="EMBL/GenBank/DDBJ databases">
        <authorList>
            <consortium name="Pathogen Informatics"/>
        </authorList>
    </citation>
    <scope>NUCLEOTIDE SEQUENCE [LARGE SCALE GENOMIC DNA]</scope>
    <source>
        <strain evidence="1 2">MHpl1</strain>
    </source>
</reference>